<feature type="chain" id="PRO_5042175991" evidence="1">
    <location>
        <begin position="24"/>
        <end position="86"/>
    </location>
</feature>
<proteinExistence type="predicted"/>
<feature type="signal peptide" evidence="1">
    <location>
        <begin position="1"/>
        <end position="23"/>
    </location>
</feature>
<name>A0AAD4FQ42_9GAMM</name>
<accession>A0AAD4FQ42</accession>
<sequence length="86" mass="9613">MDIFNKKHFAAYALLGLSTNALAIKTISLEQYQQLLPQRGTNPDYIISLADKVTVNYHCEIIETADGGYDIDRAGCNKPGQFYNID</sequence>
<reference evidence="2" key="2">
    <citation type="submission" date="2015-03" db="EMBL/GenBank/DDBJ databases">
        <title>Genome sequence of Pseudoalteromonas citrea.</title>
        <authorList>
            <person name="Xie B.-B."/>
            <person name="Rong J.-C."/>
            <person name="Qin Q.-L."/>
            <person name="Zhang Y.-Z."/>
        </authorList>
    </citation>
    <scope>NUCLEOTIDE SEQUENCE</scope>
    <source>
        <strain evidence="2">DSM 8771</strain>
    </source>
</reference>
<gene>
    <name evidence="2" type="ORF">PCIT_b0718</name>
</gene>
<dbReference type="EMBL" id="AHBZ03000027">
    <property type="protein sequence ID" value="KAF7764672.1"/>
    <property type="molecule type" value="Genomic_DNA"/>
</dbReference>
<evidence type="ECO:0000256" key="1">
    <source>
        <dbReference type="SAM" id="SignalP"/>
    </source>
</evidence>
<protein>
    <submittedName>
        <fullName evidence="2">Uncharacterized protein</fullName>
    </submittedName>
</protein>
<dbReference type="RefSeq" id="WP_010361974.1">
    <property type="nucleotide sequence ID" value="NZ_AHBZ03000027.1"/>
</dbReference>
<reference evidence="2" key="1">
    <citation type="journal article" date="2012" name="J. Bacteriol.">
        <title>Genome sequences of type strains of seven species of the marine bacterium Pseudoalteromonas.</title>
        <authorList>
            <person name="Xie B.B."/>
            <person name="Shu Y.L."/>
            <person name="Qin Q.L."/>
            <person name="Rong J.C."/>
            <person name="Zhang X.Y."/>
            <person name="Chen X.L."/>
            <person name="Shi M."/>
            <person name="He H.L."/>
            <person name="Zhou B.C."/>
            <person name="Zhang Y.Z."/>
        </authorList>
    </citation>
    <scope>NUCLEOTIDE SEQUENCE</scope>
    <source>
        <strain evidence="2">DSM 8771</strain>
    </source>
</reference>
<evidence type="ECO:0000313" key="2">
    <source>
        <dbReference type="EMBL" id="KAF7764672.1"/>
    </source>
</evidence>
<organism evidence="2 3">
    <name type="scientific">Pseudoalteromonas citrea</name>
    <dbReference type="NCBI Taxonomy" id="43655"/>
    <lineage>
        <taxon>Bacteria</taxon>
        <taxon>Pseudomonadati</taxon>
        <taxon>Pseudomonadota</taxon>
        <taxon>Gammaproteobacteria</taxon>
        <taxon>Alteromonadales</taxon>
        <taxon>Pseudoalteromonadaceae</taxon>
        <taxon>Pseudoalteromonas</taxon>
    </lineage>
</organism>
<comment type="caution">
    <text evidence="2">The sequence shown here is derived from an EMBL/GenBank/DDBJ whole genome shotgun (WGS) entry which is preliminary data.</text>
</comment>
<dbReference type="AlphaFoldDB" id="A0AAD4FQ42"/>
<dbReference type="Proteomes" id="UP000016487">
    <property type="component" value="Unassembled WGS sequence"/>
</dbReference>
<evidence type="ECO:0000313" key="3">
    <source>
        <dbReference type="Proteomes" id="UP000016487"/>
    </source>
</evidence>
<keyword evidence="1" id="KW-0732">Signal</keyword>